<proteinExistence type="predicted"/>
<accession>A0A2N9G6A9</accession>
<name>A0A2N9G6A9_FAGSY</name>
<dbReference type="EMBL" id="OIVN01001539">
    <property type="protein sequence ID" value="SPC95102.1"/>
    <property type="molecule type" value="Genomic_DNA"/>
</dbReference>
<reference evidence="1" key="1">
    <citation type="submission" date="2018-02" db="EMBL/GenBank/DDBJ databases">
        <authorList>
            <person name="Cohen D.B."/>
            <person name="Kent A.D."/>
        </authorList>
    </citation>
    <scope>NUCLEOTIDE SEQUENCE</scope>
</reference>
<sequence>MLFKSKVTWFPLMSLNSTMRVLNSVIDGLVVPRDYKGKPKSDQGEVQVCEGEGEEGLKLVRVANTLLLWCRIPISSTDVGEGGGDIGGYYRKEIVYLQTGLEEFSSNPLRGNEINHPRIFLVT</sequence>
<dbReference type="AlphaFoldDB" id="A0A2N9G6A9"/>
<protein>
    <submittedName>
        <fullName evidence="1">Uncharacterized protein</fullName>
    </submittedName>
</protein>
<organism evidence="1">
    <name type="scientific">Fagus sylvatica</name>
    <name type="common">Beechnut</name>
    <dbReference type="NCBI Taxonomy" id="28930"/>
    <lineage>
        <taxon>Eukaryota</taxon>
        <taxon>Viridiplantae</taxon>
        <taxon>Streptophyta</taxon>
        <taxon>Embryophyta</taxon>
        <taxon>Tracheophyta</taxon>
        <taxon>Spermatophyta</taxon>
        <taxon>Magnoliopsida</taxon>
        <taxon>eudicotyledons</taxon>
        <taxon>Gunneridae</taxon>
        <taxon>Pentapetalae</taxon>
        <taxon>rosids</taxon>
        <taxon>fabids</taxon>
        <taxon>Fagales</taxon>
        <taxon>Fagaceae</taxon>
        <taxon>Fagus</taxon>
    </lineage>
</organism>
<evidence type="ECO:0000313" key="1">
    <source>
        <dbReference type="EMBL" id="SPC95102.1"/>
    </source>
</evidence>
<gene>
    <name evidence="1" type="ORF">FSB_LOCUS22984</name>
</gene>